<feature type="region of interest" description="Disordered" evidence="1">
    <location>
        <begin position="39"/>
        <end position="81"/>
    </location>
</feature>
<keyword evidence="3" id="KW-1185">Reference proteome</keyword>
<reference evidence="2" key="1">
    <citation type="submission" date="2020-10" db="EMBL/GenBank/DDBJ databases">
        <title>Genome Sequence of Monilinia vaccinii-corymbosi Sheds Light on Mummy Berry Disease Infection of Blueberry and Mating Type.</title>
        <authorList>
            <person name="Yow A.G."/>
            <person name="Zhang Y."/>
            <person name="Bansal K."/>
            <person name="Eacker S.M."/>
            <person name="Sullivan S."/>
            <person name="Liachko I."/>
            <person name="Cubeta M.A."/>
            <person name="Rollins J.A."/>
            <person name="Ashrafi H."/>
        </authorList>
    </citation>
    <scope>NUCLEOTIDE SEQUENCE</scope>
    <source>
        <strain evidence="2">RL-1</strain>
    </source>
</reference>
<accession>A0A8A3PRL7</accession>
<evidence type="ECO:0000313" key="2">
    <source>
        <dbReference type="EMBL" id="QSZ37426.1"/>
    </source>
</evidence>
<sequence length="81" mass="8971">MSPRILGRVQHVAAGWGAQELPRWLDTMDGSQKRLKVSRTSAHTSCPPQEIHARRTPKKQSKGKQARLRIMEPANEAAGSS</sequence>
<gene>
    <name evidence="2" type="ORF">DSL72_009524</name>
</gene>
<proteinExistence type="predicted"/>
<evidence type="ECO:0000256" key="1">
    <source>
        <dbReference type="SAM" id="MobiDB-lite"/>
    </source>
</evidence>
<feature type="compositionally biased region" description="Basic residues" evidence="1">
    <location>
        <begin position="54"/>
        <end position="67"/>
    </location>
</feature>
<protein>
    <submittedName>
        <fullName evidence="2">Uncharacterized protein</fullName>
    </submittedName>
</protein>
<evidence type="ECO:0000313" key="3">
    <source>
        <dbReference type="Proteomes" id="UP000672032"/>
    </source>
</evidence>
<name>A0A8A3PRL7_9HELO</name>
<dbReference type="AlphaFoldDB" id="A0A8A3PRL7"/>
<organism evidence="2 3">
    <name type="scientific">Monilinia vaccinii-corymbosi</name>
    <dbReference type="NCBI Taxonomy" id="61207"/>
    <lineage>
        <taxon>Eukaryota</taxon>
        <taxon>Fungi</taxon>
        <taxon>Dikarya</taxon>
        <taxon>Ascomycota</taxon>
        <taxon>Pezizomycotina</taxon>
        <taxon>Leotiomycetes</taxon>
        <taxon>Helotiales</taxon>
        <taxon>Sclerotiniaceae</taxon>
        <taxon>Monilinia</taxon>
    </lineage>
</organism>
<dbReference type="EMBL" id="CP063412">
    <property type="protein sequence ID" value="QSZ37426.1"/>
    <property type="molecule type" value="Genomic_DNA"/>
</dbReference>
<dbReference type="Proteomes" id="UP000672032">
    <property type="component" value="Chromosome 8"/>
</dbReference>